<feature type="transmembrane region" description="Helical" evidence="3">
    <location>
        <begin position="440"/>
        <end position="458"/>
    </location>
</feature>
<dbReference type="Pfam" id="PF13424">
    <property type="entry name" value="TPR_12"/>
    <property type="match status" value="1"/>
</dbReference>
<dbReference type="SUPFAM" id="SSF55073">
    <property type="entry name" value="Nucleotide cyclase"/>
    <property type="match status" value="1"/>
</dbReference>
<gene>
    <name evidence="6" type="ORF">METEAL_00060</name>
</gene>
<dbReference type="InterPro" id="IPR000160">
    <property type="entry name" value="GGDEF_dom"/>
</dbReference>
<dbReference type="InterPro" id="IPR050469">
    <property type="entry name" value="Diguanylate_Cyclase"/>
</dbReference>
<dbReference type="SUPFAM" id="SSF48452">
    <property type="entry name" value="TPR-like"/>
    <property type="match status" value="2"/>
</dbReference>
<dbReference type="GO" id="GO:1902201">
    <property type="term" value="P:negative regulation of bacterial-type flagellum-dependent cell motility"/>
    <property type="evidence" value="ECO:0007669"/>
    <property type="project" value="TreeGrafter"/>
</dbReference>
<dbReference type="PROSITE" id="PS50887">
    <property type="entry name" value="GGDEF"/>
    <property type="match status" value="1"/>
</dbReference>
<dbReference type="SMART" id="SM00267">
    <property type="entry name" value="GGDEF"/>
    <property type="match status" value="1"/>
</dbReference>
<accession>A0AA48GN24</accession>
<dbReference type="CDD" id="cd01949">
    <property type="entry name" value="GGDEF"/>
    <property type="match status" value="1"/>
</dbReference>
<protein>
    <recommendedName>
        <fullName evidence="1">diguanylate cyclase</fullName>
        <ecNumber evidence="1">2.7.7.65</ecNumber>
    </recommendedName>
</protein>
<dbReference type="GO" id="GO:0043709">
    <property type="term" value="P:cell adhesion involved in single-species biofilm formation"/>
    <property type="evidence" value="ECO:0007669"/>
    <property type="project" value="TreeGrafter"/>
</dbReference>
<dbReference type="PANTHER" id="PTHR45138">
    <property type="entry name" value="REGULATORY COMPONENTS OF SENSORY TRANSDUCTION SYSTEM"/>
    <property type="match status" value="1"/>
</dbReference>
<dbReference type="EC" id="2.7.7.65" evidence="1"/>
<dbReference type="Gene3D" id="3.30.70.270">
    <property type="match status" value="1"/>
</dbReference>
<keyword evidence="3" id="KW-1133">Transmembrane helix</keyword>
<dbReference type="AlphaFoldDB" id="A0AA48GN24"/>
<keyword evidence="4" id="KW-0732">Signal</keyword>
<sequence>MPSRFRRNAATWCLGVPALVCLLPATSLGAQTAPWSNRKLNELRKKIEADNRTHPAASLAWEDEALALIAKEPDPAAETWFLIRRVQDGIVLKEFATSRDLADRARRLIRATGNPRDHFLLEVEAASLFSVTERFAEAKKTVEALLPALETYRKDNPRDLEMGRLLERAYRSLATSQRNLGRLPEAIGVLQKAQRISEEVGDTAGHARILDQMGYLYVIMLRFEDAVASHRAAIAMAESLGDLALQAEFHLSLANALGSSGDSTRQLAEMKIAVDLADKVHASNIKLVCSVNMADVYLGKKDYRSTLKYADAALKLATAAQDAGSVAVCQVNRGIALNRLGNSAEGLKAIQEGLAHFRETEAVNDTAEITGNLAEEYAFAGDYRRAYETMVEFKNLSDSLMKSQDLKQIADSSAAFENDKQQLQIEALHRDGRNQARQRILWIALGVLGFGTAGVLVLSRRRLESANKALADMSLRDPLTSLANRRYLTTRIAEDLAQVIRMRRVGTTEGGKDRLVANIDVVFMMIDIDHFKTVNDNFGHVAGDNVLKQFAGILSQTMRDSDTVVRWGGEEFFVVAKHTSRLDAHVVAERIRSRVEEFPFDLGNGVQIHKTCSIGFASYPFFRREPSKVAWEKVAEVADQCLYAAKAMGRNTWVGVHEAMDTPTPLQEIMAGYPDVSELVAQGVLKAESRKDQRITWVK</sequence>
<evidence type="ECO:0000256" key="1">
    <source>
        <dbReference type="ARBA" id="ARBA00012528"/>
    </source>
</evidence>
<reference evidence="7" key="1">
    <citation type="journal article" date="2023" name="Int. J. Syst. Evol. Microbiol.">
        <title>Mesoterricola silvestris gen. nov., sp. nov., Mesoterricola sediminis sp. nov., Geothrix oryzae sp. nov., Geothrix edaphica sp. nov., Geothrix rubra sp. nov., and Geothrix limicola sp. nov., six novel members of Acidobacteriota isolated from soils.</title>
        <authorList>
            <person name="Itoh H."/>
            <person name="Sugisawa Y."/>
            <person name="Mise K."/>
            <person name="Xu Z."/>
            <person name="Kuniyasu M."/>
            <person name="Ushijima N."/>
            <person name="Kawano K."/>
            <person name="Kobayashi E."/>
            <person name="Shiratori Y."/>
            <person name="Masuda Y."/>
            <person name="Senoo K."/>
        </authorList>
    </citation>
    <scope>NUCLEOTIDE SEQUENCE [LARGE SCALE GENOMIC DNA]</scope>
    <source>
        <strain evidence="7">W79</strain>
    </source>
</reference>
<dbReference type="SMART" id="SM00028">
    <property type="entry name" value="TPR"/>
    <property type="match status" value="4"/>
</dbReference>
<dbReference type="Gene3D" id="1.25.40.10">
    <property type="entry name" value="Tetratricopeptide repeat domain"/>
    <property type="match status" value="2"/>
</dbReference>
<evidence type="ECO:0000313" key="6">
    <source>
        <dbReference type="EMBL" id="BDU70832.1"/>
    </source>
</evidence>
<comment type="catalytic activity">
    <reaction evidence="2">
        <text>2 GTP = 3',3'-c-di-GMP + 2 diphosphate</text>
        <dbReference type="Rhea" id="RHEA:24898"/>
        <dbReference type="ChEBI" id="CHEBI:33019"/>
        <dbReference type="ChEBI" id="CHEBI:37565"/>
        <dbReference type="ChEBI" id="CHEBI:58805"/>
        <dbReference type="EC" id="2.7.7.65"/>
    </reaction>
</comment>
<dbReference type="InterPro" id="IPR019734">
    <property type="entry name" value="TPR_rpt"/>
</dbReference>
<evidence type="ECO:0000313" key="7">
    <source>
        <dbReference type="Proteomes" id="UP001238179"/>
    </source>
</evidence>
<dbReference type="InterPro" id="IPR043128">
    <property type="entry name" value="Rev_trsase/Diguanyl_cyclase"/>
</dbReference>
<evidence type="ECO:0000256" key="4">
    <source>
        <dbReference type="SAM" id="SignalP"/>
    </source>
</evidence>
<dbReference type="InterPro" id="IPR029787">
    <property type="entry name" value="Nucleotide_cyclase"/>
</dbReference>
<keyword evidence="3" id="KW-0472">Membrane</keyword>
<dbReference type="KEGG" id="msil:METEAL_00060"/>
<organism evidence="6 7">
    <name type="scientific">Mesoterricola silvestris</name>
    <dbReference type="NCBI Taxonomy" id="2927979"/>
    <lineage>
        <taxon>Bacteria</taxon>
        <taxon>Pseudomonadati</taxon>
        <taxon>Acidobacteriota</taxon>
        <taxon>Holophagae</taxon>
        <taxon>Holophagales</taxon>
        <taxon>Holophagaceae</taxon>
        <taxon>Mesoterricola</taxon>
    </lineage>
</organism>
<evidence type="ECO:0000256" key="3">
    <source>
        <dbReference type="SAM" id="Phobius"/>
    </source>
</evidence>
<feature type="chain" id="PRO_5041256699" description="diguanylate cyclase" evidence="4">
    <location>
        <begin position="30"/>
        <end position="699"/>
    </location>
</feature>
<dbReference type="EMBL" id="AP027080">
    <property type="protein sequence ID" value="BDU70832.1"/>
    <property type="molecule type" value="Genomic_DNA"/>
</dbReference>
<dbReference type="GO" id="GO:0052621">
    <property type="term" value="F:diguanylate cyclase activity"/>
    <property type="evidence" value="ECO:0007669"/>
    <property type="project" value="UniProtKB-EC"/>
</dbReference>
<feature type="domain" description="GGDEF" evidence="5">
    <location>
        <begin position="519"/>
        <end position="658"/>
    </location>
</feature>
<evidence type="ECO:0000259" key="5">
    <source>
        <dbReference type="PROSITE" id="PS50887"/>
    </source>
</evidence>
<dbReference type="Proteomes" id="UP001238179">
    <property type="component" value="Chromosome"/>
</dbReference>
<dbReference type="PANTHER" id="PTHR45138:SF9">
    <property type="entry name" value="DIGUANYLATE CYCLASE DGCM-RELATED"/>
    <property type="match status" value="1"/>
</dbReference>
<evidence type="ECO:0000256" key="2">
    <source>
        <dbReference type="ARBA" id="ARBA00034247"/>
    </source>
</evidence>
<dbReference type="NCBIfam" id="TIGR00254">
    <property type="entry name" value="GGDEF"/>
    <property type="match status" value="1"/>
</dbReference>
<dbReference type="FunFam" id="3.30.70.270:FF:000001">
    <property type="entry name" value="Diguanylate cyclase domain protein"/>
    <property type="match status" value="1"/>
</dbReference>
<dbReference type="InterPro" id="IPR011990">
    <property type="entry name" value="TPR-like_helical_dom_sf"/>
</dbReference>
<feature type="signal peptide" evidence="4">
    <location>
        <begin position="1"/>
        <end position="29"/>
    </location>
</feature>
<dbReference type="RefSeq" id="WP_316413729.1">
    <property type="nucleotide sequence ID" value="NZ_AP027080.1"/>
</dbReference>
<name>A0AA48GN24_9BACT</name>
<keyword evidence="3" id="KW-0812">Transmembrane</keyword>
<keyword evidence="7" id="KW-1185">Reference proteome</keyword>
<dbReference type="GO" id="GO:0005886">
    <property type="term" value="C:plasma membrane"/>
    <property type="evidence" value="ECO:0007669"/>
    <property type="project" value="TreeGrafter"/>
</dbReference>
<proteinExistence type="predicted"/>
<dbReference type="Pfam" id="PF00990">
    <property type="entry name" value="GGDEF"/>
    <property type="match status" value="1"/>
</dbReference>